<dbReference type="Proteomes" id="UP000193355">
    <property type="component" value="Unassembled WGS sequence"/>
</dbReference>
<dbReference type="STRING" id="561720.SAMN06275492_12616"/>
<dbReference type="AlphaFoldDB" id="A0A1X7KFV9"/>
<gene>
    <name evidence="1" type="ORF">SAMN06275492_12616</name>
</gene>
<evidence type="ECO:0000313" key="2">
    <source>
        <dbReference type="Proteomes" id="UP000193355"/>
    </source>
</evidence>
<evidence type="ECO:0000313" key="1">
    <source>
        <dbReference type="EMBL" id="SMG39451.1"/>
    </source>
</evidence>
<proteinExistence type="predicted"/>
<accession>A0A1X7KFV9</accession>
<organism evidence="1 2">
    <name type="scientific">Dethiosulfovibrio salsuginis</name>
    <dbReference type="NCBI Taxonomy" id="561720"/>
    <lineage>
        <taxon>Bacteria</taxon>
        <taxon>Thermotogati</taxon>
        <taxon>Synergistota</taxon>
        <taxon>Synergistia</taxon>
        <taxon>Synergistales</taxon>
        <taxon>Dethiosulfovibrionaceae</taxon>
        <taxon>Dethiosulfovibrio</taxon>
    </lineage>
</organism>
<dbReference type="Gene3D" id="2.10.230.10">
    <property type="entry name" value="Heat shock protein DnaJ, cysteine-rich domain"/>
    <property type="match status" value="1"/>
</dbReference>
<dbReference type="OrthoDB" id="9779889at2"/>
<name>A0A1X7KFV9_9BACT</name>
<protein>
    <recommendedName>
        <fullName evidence="3">DnaJ central domain-containing protein</fullName>
    </recommendedName>
</protein>
<evidence type="ECO:0008006" key="3">
    <source>
        <dbReference type="Google" id="ProtNLM"/>
    </source>
</evidence>
<reference evidence="2" key="1">
    <citation type="submission" date="2017-04" db="EMBL/GenBank/DDBJ databases">
        <authorList>
            <person name="Varghese N."/>
            <person name="Submissions S."/>
        </authorList>
    </citation>
    <scope>NUCLEOTIDE SEQUENCE [LARGE SCALE GENOMIC DNA]</scope>
    <source>
        <strain evidence="2">USBA 82</strain>
    </source>
</reference>
<dbReference type="EMBL" id="FXBB01000026">
    <property type="protein sequence ID" value="SMG39451.1"/>
    <property type="molecule type" value="Genomic_DNA"/>
</dbReference>
<dbReference type="InterPro" id="IPR036410">
    <property type="entry name" value="HSP_DnaJ_Cys-rich_dom_sf"/>
</dbReference>
<dbReference type="SUPFAM" id="SSF57938">
    <property type="entry name" value="DnaJ/Hsp40 cysteine-rich domain"/>
    <property type="match status" value="2"/>
</dbReference>
<sequence length="118" mass="13053">MNYDPECMKVKLCKKCKGLGFALGKTGEKFGCPECSGSGRVVVKTLRSDFPLDDLNENLTFDKDTMKVQVCKSCAGLGAFVYGPEDSRDCQDCGGTGRIVVQQISTEYQLHHLKEFEE</sequence>
<keyword evidence="2" id="KW-1185">Reference proteome</keyword>